<sequence length="61" mass="6855">MCSFSINPLIKFSKTFSHLALAANSLVRSYQSLFVVHHYAVMPTVFGAVPKSYGDRLHLKK</sequence>
<evidence type="ECO:0000313" key="1">
    <source>
        <dbReference type="EMBL" id="JAH26910.1"/>
    </source>
</evidence>
<accession>A0A0E9REK9</accession>
<organism evidence="1">
    <name type="scientific">Anguilla anguilla</name>
    <name type="common">European freshwater eel</name>
    <name type="synonym">Muraena anguilla</name>
    <dbReference type="NCBI Taxonomy" id="7936"/>
    <lineage>
        <taxon>Eukaryota</taxon>
        <taxon>Metazoa</taxon>
        <taxon>Chordata</taxon>
        <taxon>Craniata</taxon>
        <taxon>Vertebrata</taxon>
        <taxon>Euteleostomi</taxon>
        <taxon>Actinopterygii</taxon>
        <taxon>Neopterygii</taxon>
        <taxon>Teleostei</taxon>
        <taxon>Anguilliformes</taxon>
        <taxon>Anguillidae</taxon>
        <taxon>Anguilla</taxon>
    </lineage>
</organism>
<proteinExistence type="predicted"/>
<reference evidence="1" key="2">
    <citation type="journal article" date="2015" name="Fish Shellfish Immunol.">
        <title>Early steps in the European eel (Anguilla anguilla)-Vibrio vulnificus interaction in the gills: Role of the RtxA13 toxin.</title>
        <authorList>
            <person name="Callol A."/>
            <person name="Pajuelo D."/>
            <person name="Ebbesson L."/>
            <person name="Teles M."/>
            <person name="MacKenzie S."/>
            <person name="Amaro C."/>
        </authorList>
    </citation>
    <scope>NUCLEOTIDE SEQUENCE</scope>
</reference>
<name>A0A0E9REK9_ANGAN</name>
<protein>
    <submittedName>
        <fullName evidence="1">Uncharacterized protein</fullName>
    </submittedName>
</protein>
<dbReference type="EMBL" id="GBXM01081667">
    <property type="protein sequence ID" value="JAH26910.1"/>
    <property type="molecule type" value="Transcribed_RNA"/>
</dbReference>
<dbReference type="AlphaFoldDB" id="A0A0E9REK9"/>
<reference evidence="1" key="1">
    <citation type="submission" date="2014-11" db="EMBL/GenBank/DDBJ databases">
        <authorList>
            <person name="Amaro Gonzalez C."/>
        </authorList>
    </citation>
    <scope>NUCLEOTIDE SEQUENCE</scope>
</reference>